<evidence type="ECO:0000313" key="2">
    <source>
        <dbReference type="EMBL" id="ATD63293.1"/>
    </source>
</evidence>
<keyword evidence="1" id="KW-0472">Membrane</keyword>
<evidence type="ECO:0000313" key="3">
    <source>
        <dbReference type="Proteomes" id="UP000218437"/>
    </source>
</evidence>
<feature type="transmembrane region" description="Helical" evidence="1">
    <location>
        <begin position="44"/>
        <end position="60"/>
    </location>
</feature>
<gene>
    <name evidence="2" type="ORF">CNX70_26400</name>
</gene>
<feature type="transmembrane region" description="Helical" evidence="1">
    <location>
        <begin position="67"/>
        <end position="88"/>
    </location>
</feature>
<evidence type="ECO:0000256" key="1">
    <source>
        <dbReference type="SAM" id="Phobius"/>
    </source>
</evidence>
<dbReference type="Proteomes" id="UP000218437">
    <property type="component" value="Chromosome"/>
</dbReference>
<name>A0A290X2E8_9BURK</name>
<dbReference type="EMBL" id="CP023422">
    <property type="protein sequence ID" value="ATD63293.1"/>
    <property type="molecule type" value="Genomic_DNA"/>
</dbReference>
<feature type="transmembrane region" description="Helical" evidence="1">
    <location>
        <begin position="108"/>
        <end position="130"/>
    </location>
</feature>
<accession>A0A290X2E8</accession>
<keyword evidence="1" id="KW-0812">Transmembrane</keyword>
<keyword evidence="1" id="KW-1133">Transmembrane helix</keyword>
<dbReference type="InterPro" id="IPR021257">
    <property type="entry name" value="DUF2809"/>
</dbReference>
<evidence type="ECO:0008006" key="4">
    <source>
        <dbReference type="Google" id="ProtNLM"/>
    </source>
</evidence>
<sequence length="135" mass="14825">MFLVKPERRRLLQVGATVAVIALGLASRAYPQFLPAALGKYPGDALWAMMIVFALGIIATRMRTWQLALWSLLICFAVEFGQLVQAPWLVELRAHPLGHLVLGSTFGWADLIAYTAGVAIAALVDTVALFKRRSF</sequence>
<protein>
    <recommendedName>
        <fullName evidence="4">DUF2809 domain-containing protein</fullName>
    </recommendedName>
</protein>
<dbReference type="RefSeq" id="WP_096237981.1">
    <property type="nucleotide sequence ID" value="NZ_CP023422.1"/>
</dbReference>
<dbReference type="Pfam" id="PF10990">
    <property type="entry name" value="DUF2809"/>
    <property type="match status" value="1"/>
</dbReference>
<dbReference type="KEGG" id="jsv:CNX70_26400"/>
<keyword evidence="3" id="KW-1185">Reference proteome</keyword>
<dbReference type="AlphaFoldDB" id="A0A290X2E8"/>
<reference evidence="2 3" key="1">
    <citation type="submission" date="2017-09" db="EMBL/GenBank/DDBJ databases">
        <title>Complete genome sequence of Janthinobacterium svalbardensis PAMC 27463.</title>
        <authorList>
            <person name="Cho Y.-J."/>
            <person name="Cho A."/>
            <person name="Kim O.-S."/>
            <person name="Lee J.-I."/>
        </authorList>
    </citation>
    <scope>NUCLEOTIDE SEQUENCE [LARGE SCALE GENOMIC DNA]</scope>
    <source>
        <strain evidence="2 3">PAMC 27463</strain>
    </source>
</reference>
<organism evidence="2 3">
    <name type="scientific">Janthinobacterium svalbardensis</name>
    <dbReference type="NCBI Taxonomy" id="368607"/>
    <lineage>
        <taxon>Bacteria</taxon>
        <taxon>Pseudomonadati</taxon>
        <taxon>Pseudomonadota</taxon>
        <taxon>Betaproteobacteria</taxon>
        <taxon>Burkholderiales</taxon>
        <taxon>Oxalobacteraceae</taxon>
        <taxon>Janthinobacterium</taxon>
    </lineage>
</organism>
<proteinExistence type="predicted"/>